<keyword evidence="11 12" id="KW-0472">Membrane</keyword>
<feature type="transmembrane region" description="Helical" evidence="12">
    <location>
        <begin position="6"/>
        <end position="29"/>
    </location>
</feature>
<evidence type="ECO:0000256" key="4">
    <source>
        <dbReference type="ARBA" id="ARBA00022475"/>
    </source>
</evidence>
<dbReference type="InterPro" id="IPR036890">
    <property type="entry name" value="HATPase_C_sf"/>
</dbReference>
<feature type="domain" description="HAMP" evidence="14">
    <location>
        <begin position="198"/>
        <end position="250"/>
    </location>
</feature>
<evidence type="ECO:0000256" key="1">
    <source>
        <dbReference type="ARBA" id="ARBA00000085"/>
    </source>
</evidence>
<evidence type="ECO:0000313" key="15">
    <source>
        <dbReference type="EMBL" id="KUP03923.1"/>
    </source>
</evidence>
<dbReference type="InterPro" id="IPR050640">
    <property type="entry name" value="Bact_2-comp_sensor_kinase"/>
</dbReference>
<evidence type="ECO:0000256" key="12">
    <source>
        <dbReference type="SAM" id="Phobius"/>
    </source>
</evidence>
<dbReference type="InterPro" id="IPR003660">
    <property type="entry name" value="HAMP_dom"/>
</dbReference>
<dbReference type="PATRIC" id="fig|1150625.3.peg.3620"/>
<evidence type="ECO:0000256" key="9">
    <source>
        <dbReference type="ARBA" id="ARBA00022840"/>
    </source>
</evidence>
<dbReference type="PROSITE" id="PS50885">
    <property type="entry name" value="HAMP"/>
    <property type="match status" value="1"/>
</dbReference>
<accession>A0A147K3V1</accession>
<evidence type="ECO:0000256" key="7">
    <source>
        <dbReference type="ARBA" id="ARBA00022741"/>
    </source>
</evidence>
<dbReference type="Proteomes" id="UP000074108">
    <property type="component" value="Unassembled WGS sequence"/>
</dbReference>
<evidence type="ECO:0000256" key="3">
    <source>
        <dbReference type="ARBA" id="ARBA00012438"/>
    </source>
</evidence>
<comment type="catalytic activity">
    <reaction evidence="1">
        <text>ATP + protein L-histidine = ADP + protein N-phospho-L-histidine.</text>
        <dbReference type="EC" id="2.7.13.3"/>
    </reaction>
</comment>
<dbReference type="OrthoDB" id="9776552at2"/>
<dbReference type="PROSITE" id="PS50109">
    <property type="entry name" value="HIS_KIN"/>
    <property type="match status" value="1"/>
</dbReference>
<dbReference type="STRING" id="1150625.Q75_17230"/>
<evidence type="ECO:0000259" key="14">
    <source>
        <dbReference type="PROSITE" id="PS50885"/>
    </source>
</evidence>
<keyword evidence="5" id="KW-0597">Phosphoprotein</keyword>
<dbReference type="PANTHER" id="PTHR34220:SF7">
    <property type="entry name" value="SENSOR HISTIDINE KINASE YPDA"/>
    <property type="match status" value="1"/>
</dbReference>
<dbReference type="Gene3D" id="3.30.565.10">
    <property type="entry name" value="Histidine kinase-like ATPase, C-terminal domain"/>
    <property type="match status" value="1"/>
</dbReference>
<name>A0A147K3V1_9BACI</name>
<reference evidence="15 16" key="1">
    <citation type="journal article" date="2016" name="Front. Microbiol.">
        <title>Microevolution Analysis of Bacillus coahuilensis Unveils Differences in Phosphorus Acquisition Strategies and Their Regulation.</title>
        <authorList>
            <person name="Gomez-Lunar Z."/>
            <person name="Hernandez-Gonzalez I."/>
            <person name="Rodriguez-Torres M.D."/>
            <person name="Souza V."/>
            <person name="Olmedo-Alvarez G."/>
        </authorList>
    </citation>
    <scope>NUCLEOTIDE SEQUENCE [LARGE SCALE GENOMIC DNA]</scope>
    <source>
        <strain evidence="16">p1.1.43</strain>
    </source>
</reference>
<evidence type="ECO:0000256" key="10">
    <source>
        <dbReference type="ARBA" id="ARBA00023012"/>
    </source>
</evidence>
<dbReference type="CDD" id="cd06225">
    <property type="entry name" value="HAMP"/>
    <property type="match status" value="1"/>
</dbReference>
<dbReference type="SMART" id="SM00387">
    <property type="entry name" value="HATPase_c"/>
    <property type="match status" value="1"/>
</dbReference>
<feature type="domain" description="Histidine kinase" evidence="13">
    <location>
        <begin position="351"/>
        <end position="476"/>
    </location>
</feature>
<dbReference type="Pfam" id="PF02518">
    <property type="entry name" value="HATPase_c"/>
    <property type="match status" value="1"/>
</dbReference>
<dbReference type="SUPFAM" id="SSF158472">
    <property type="entry name" value="HAMP domain-like"/>
    <property type="match status" value="1"/>
</dbReference>
<feature type="transmembrane region" description="Helical" evidence="12">
    <location>
        <begin position="174"/>
        <end position="196"/>
    </location>
</feature>
<dbReference type="GO" id="GO:0000155">
    <property type="term" value="F:phosphorelay sensor kinase activity"/>
    <property type="evidence" value="ECO:0007669"/>
    <property type="project" value="InterPro"/>
</dbReference>
<dbReference type="AlphaFoldDB" id="A0A147K3V1"/>
<keyword evidence="9" id="KW-0067">ATP-binding</keyword>
<dbReference type="GO" id="GO:0005524">
    <property type="term" value="F:ATP binding"/>
    <property type="evidence" value="ECO:0007669"/>
    <property type="project" value="UniProtKB-KW"/>
</dbReference>
<dbReference type="InterPro" id="IPR010559">
    <property type="entry name" value="Sig_transdc_His_kin_internal"/>
</dbReference>
<proteinExistence type="predicted"/>
<protein>
    <recommendedName>
        <fullName evidence="3">histidine kinase</fullName>
        <ecNumber evidence="3">2.7.13.3</ecNumber>
    </recommendedName>
</protein>
<gene>
    <name evidence="15" type="ORF">Q75_17230</name>
</gene>
<dbReference type="SUPFAM" id="SSF55874">
    <property type="entry name" value="ATPase domain of HSP90 chaperone/DNA topoisomerase II/histidine kinase"/>
    <property type="match status" value="1"/>
</dbReference>
<organism evidence="15 16">
    <name type="scientific">Bacillus coahuilensis p1.1.43</name>
    <dbReference type="NCBI Taxonomy" id="1150625"/>
    <lineage>
        <taxon>Bacteria</taxon>
        <taxon>Bacillati</taxon>
        <taxon>Bacillota</taxon>
        <taxon>Bacilli</taxon>
        <taxon>Bacillales</taxon>
        <taxon>Bacillaceae</taxon>
        <taxon>Bacillus</taxon>
    </lineage>
</organism>
<keyword evidence="8 15" id="KW-0418">Kinase</keyword>
<evidence type="ECO:0000256" key="5">
    <source>
        <dbReference type="ARBA" id="ARBA00022553"/>
    </source>
</evidence>
<evidence type="ECO:0000259" key="13">
    <source>
        <dbReference type="PROSITE" id="PS50109"/>
    </source>
</evidence>
<dbReference type="GO" id="GO:0005886">
    <property type="term" value="C:plasma membrane"/>
    <property type="evidence" value="ECO:0007669"/>
    <property type="project" value="UniProtKB-SubCell"/>
</dbReference>
<dbReference type="Pfam" id="PF00672">
    <property type="entry name" value="HAMP"/>
    <property type="match status" value="1"/>
</dbReference>
<keyword evidence="12" id="KW-0812">Transmembrane</keyword>
<comment type="subcellular location">
    <subcellularLocation>
        <location evidence="2">Cell membrane</location>
        <topology evidence="2">Multi-pass membrane protein</topology>
    </subcellularLocation>
</comment>
<dbReference type="RefSeq" id="WP_059352129.1">
    <property type="nucleotide sequence ID" value="NZ_LDYG01000058.1"/>
</dbReference>
<keyword evidence="12" id="KW-1133">Transmembrane helix</keyword>
<dbReference type="InterPro" id="IPR005467">
    <property type="entry name" value="His_kinase_dom"/>
</dbReference>
<dbReference type="PANTHER" id="PTHR34220">
    <property type="entry name" value="SENSOR HISTIDINE KINASE YPDA"/>
    <property type="match status" value="1"/>
</dbReference>
<dbReference type="Pfam" id="PF06580">
    <property type="entry name" value="His_kinase"/>
    <property type="match status" value="1"/>
</dbReference>
<dbReference type="EC" id="2.7.13.3" evidence="3"/>
<sequence length="486" mass="56774">MTSLQKKIWLLVTVVVFIMAAIWTSLTFYNDKMQDQYNDILERYLLMNQVATESSQIITDLNNYLLTPSVDNLSRLNESKDQIKQIRYQIEGFRHEENDFALTNYEHLMDSLLDSTDRTLTLRTKQDSEDYVEAFNEATRISKYLSEMSLTLIDQELKTYDSFYRGIIEQSEELRILGVWMFLLITLLLVLATYWFSRKITGPVKQLTEAAIELSKGRFDLKIEVKSDDEISFLAKMFDQMRININNYLVEIKQKAQLERELQQNKLLLQESQLISLQSQINPHFLYNTLNTLSKKAYLEGSEETSDLLVSVAGLLRYNLKRLDKSTTLLDEVHVLKQYMDIQKARFTDRLHFHMDIEEDCLSVQIPRLTLQPIVENAVIHAVEPNEDGGHIWFRVYRQNERIRIEIEDDGDGISEENIRAILEGESRDTEGHSTGIGMSNVVNRLRLFYNETNILLFERDREKGTRVILMIPMKGEDNDEGSDCR</sequence>
<dbReference type="EMBL" id="LDYG01000058">
    <property type="protein sequence ID" value="KUP03923.1"/>
    <property type="molecule type" value="Genomic_DNA"/>
</dbReference>
<evidence type="ECO:0000256" key="11">
    <source>
        <dbReference type="ARBA" id="ARBA00023136"/>
    </source>
</evidence>
<evidence type="ECO:0000256" key="8">
    <source>
        <dbReference type="ARBA" id="ARBA00022777"/>
    </source>
</evidence>
<keyword evidence="6" id="KW-0808">Transferase</keyword>
<keyword evidence="16" id="KW-1185">Reference proteome</keyword>
<evidence type="ECO:0000256" key="2">
    <source>
        <dbReference type="ARBA" id="ARBA00004651"/>
    </source>
</evidence>
<dbReference type="Gene3D" id="6.10.340.10">
    <property type="match status" value="1"/>
</dbReference>
<keyword evidence="7" id="KW-0547">Nucleotide-binding</keyword>
<dbReference type="SMART" id="SM00304">
    <property type="entry name" value="HAMP"/>
    <property type="match status" value="1"/>
</dbReference>
<dbReference type="InterPro" id="IPR003594">
    <property type="entry name" value="HATPase_dom"/>
</dbReference>
<comment type="caution">
    <text evidence="15">The sequence shown here is derived from an EMBL/GenBank/DDBJ whole genome shotgun (WGS) entry which is preliminary data.</text>
</comment>
<keyword evidence="4" id="KW-1003">Cell membrane</keyword>
<evidence type="ECO:0000256" key="6">
    <source>
        <dbReference type="ARBA" id="ARBA00022679"/>
    </source>
</evidence>
<evidence type="ECO:0000313" key="16">
    <source>
        <dbReference type="Proteomes" id="UP000074108"/>
    </source>
</evidence>
<keyword evidence="10" id="KW-0902">Two-component regulatory system</keyword>